<dbReference type="PANTHER" id="PTHR20854">
    <property type="entry name" value="INOSITOL MONOPHOSPHATASE"/>
    <property type="match status" value="1"/>
</dbReference>
<dbReference type="GO" id="GO:0007165">
    <property type="term" value="P:signal transduction"/>
    <property type="evidence" value="ECO:0007669"/>
    <property type="project" value="TreeGrafter"/>
</dbReference>
<keyword evidence="1" id="KW-0479">Metal-binding</keyword>
<sequence>MINLSDSDVALAAATAGAAVVRDMYGTRLDRVDKGGGDFATAADLAAEQAILDVIRRERPADGFLGEENGQIGDATGRQWLVDPLCGTLNYAAGMRVVAVNVGLSGGASAVADPFGGEVYYTDGVTARVRRGDADEVLAPSAANGLVEFNLDAPFPSAPAFRVARVLADTRFIERFRPRVVSSTLAVAWVAAGKRAAYLSDGGDLTASVHFAAGLAVCRDAGCVLTDLDGEPLGPGARGLVAAADAETHAALMELIA</sequence>
<dbReference type="GO" id="GO:0006020">
    <property type="term" value="P:inositol metabolic process"/>
    <property type="evidence" value="ECO:0007669"/>
    <property type="project" value="TreeGrafter"/>
</dbReference>
<feature type="binding site" evidence="1">
    <location>
        <position position="85"/>
    </location>
    <ligand>
        <name>Mg(2+)</name>
        <dbReference type="ChEBI" id="CHEBI:18420"/>
        <label>1</label>
        <note>catalytic</note>
    </ligand>
</feature>
<keyword evidence="1" id="KW-0460">Magnesium</keyword>
<gene>
    <name evidence="2" type="ORF">Afil01_51110</name>
</gene>
<dbReference type="PRINTS" id="PR00377">
    <property type="entry name" value="IMPHPHTASES"/>
</dbReference>
<dbReference type="SUPFAM" id="SSF56655">
    <property type="entry name" value="Carbohydrate phosphatase"/>
    <property type="match status" value="1"/>
</dbReference>
<proteinExistence type="predicted"/>
<keyword evidence="3" id="KW-1185">Reference proteome</keyword>
<evidence type="ECO:0000313" key="3">
    <source>
        <dbReference type="Proteomes" id="UP001165079"/>
    </source>
</evidence>
<feature type="binding site" evidence="1">
    <location>
        <position position="67"/>
    </location>
    <ligand>
        <name>Mg(2+)</name>
        <dbReference type="ChEBI" id="CHEBI:18420"/>
        <label>1</label>
        <note>catalytic</note>
    </ligand>
</feature>
<dbReference type="Gene3D" id="3.40.190.80">
    <property type="match status" value="1"/>
</dbReference>
<dbReference type="InterPro" id="IPR000760">
    <property type="entry name" value="Inositol_monophosphatase-like"/>
</dbReference>
<reference evidence="2" key="1">
    <citation type="submission" date="2023-03" db="EMBL/GenBank/DDBJ databases">
        <title>Actinorhabdospora filicis NBRC 111898.</title>
        <authorList>
            <person name="Ichikawa N."/>
            <person name="Sato H."/>
            <person name="Tonouchi N."/>
        </authorList>
    </citation>
    <scope>NUCLEOTIDE SEQUENCE</scope>
    <source>
        <strain evidence="2">NBRC 111898</strain>
    </source>
</reference>
<comment type="cofactor">
    <cofactor evidence="1">
        <name>Mg(2+)</name>
        <dbReference type="ChEBI" id="CHEBI:18420"/>
    </cofactor>
</comment>
<name>A0A9W6SQT7_9ACTN</name>
<feature type="binding site" evidence="1">
    <location>
        <position position="83"/>
    </location>
    <ligand>
        <name>Mg(2+)</name>
        <dbReference type="ChEBI" id="CHEBI:18420"/>
        <label>1</label>
        <note>catalytic</note>
    </ligand>
</feature>
<protein>
    <submittedName>
        <fullName evidence="2">Phosphatase</fullName>
    </submittedName>
</protein>
<comment type="caution">
    <text evidence="2">The sequence shown here is derived from an EMBL/GenBank/DDBJ whole genome shotgun (WGS) entry which is preliminary data.</text>
</comment>
<dbReference type="Proteomes" id="UP001165079">
    <property type="component" value="Unassembled WGS sequence"/>
</dbReference>
<accession>A0A9W6SQT7</accession>
<dbReference type="Gene3D" id="3.30.540.10">
    <property type="entry name" value="Fructose-1,6-Bisphosphatase, subunit A, domain 1"/>
    <property type="match status" value="1"/>
</dbReference>
<dbReference type="EMBL" id="BSTX01000004">
    <property type="protein sequence ID" value="GLZ80304.1"/>
    <property type="molecule type" value="Genomic_DNA"/>
</dbReference>
<dbReference type="Pfam" id="PF00459">
    <property type="entry name" value="Inositol_P"/>
    <property type="match status" value="1"/>
</dbReference>
<dbReference type="AlphaFoldDB" id="A0A9W6SQT7"/>
<dbReference type="CDD" id="cd01637">
    <property type="entry name" value="IMPase_like"/>
    <property type="match status" value="1"/>
</dbReference>
<organism evidence="2 3">
    <name type="scientific">Actinorhabdospora filicis</name>
    <dbReference type="NCBI Taxonomy" id="1785913"/>
    <lineage>
        <taxon>Bacteria</taxon>
        <taxon>Bacillati</taxon>
        <taxon>Actinomycetota</taxon>
        <taxon>Actinomycetes</taxon>
        <taxon>Micromonosporales</taxon>
        <taxon>Micromonosporaceae</taxon>
        <taxon>Actinorhabdospora</taxon>
    </lineage>
</organism>
<evidence type="ECO:0000256" key="1">
    <source>
        <dbReference type="PIRSR" id="PIRSR600760-2"/>
    </source>
</evidence>
<evidence type="ECO:0000313" key="2">
    <source>
        <dbReference type="EMBL" id="GLZ80304.1"/>
    </source>
</evidence>
<dbReference type="GO" id="GO:0008934">
    <property type="term" value="F:inositol monophosphate 1-phosphatase activity"/>
    <property type="evidence" value="ECO:0007669"/>
    <property type="project" value="TreeGrafter"/>
</dbReference>
<dbReference type="PANTHER" id="PTHR20854:SF4">
    <property type="entry name" value="INOSITOL-1-MONOPHOSPHATASE-RELATED"/>
    <property type="match status" value="1"/>
</dbReference>
<dbReference type="GO" id="GO:0046872">
    <property type="term" value="F:metal ion binding"/>
    <property type="evidence" value="ECO:0007669"/>
    <property type="project" value="UniProtKB-KW"/>
</dbReference>